<organism evidence="1 2">
    <name type="scientific">Bauhinia variegata</name>
    <name type="common">Purple orchid tree</name>
    <name type="synonym">Phanera variegata</name>
    <dbReference type="NCBI Taxonomy" id="167791"/>
    <lineage>
        <taxon>Eukaryota</taxon>
        <taxon>Viridiplantae</taxon>
        <taxon>Streptophyta</taxon>
        <taxon>Embryophyta</taxon>
        <taxon>Tracheophyta</taxon>
        <taxon>Spermatophyta</taxon>
        <taxon>Magnoliopsida</taxon>
        <taxon>eudicotyledons</taxon>
        <taxon>Gunneridae</taxon>
        <taxon>Pentapetalae</taxon>
        <taxon>rosids</taxon>
        <taxon>fabids</taxon>
        <taxon>Fabales</taxon>
        <taxon>Fabaceae</taxon>
        <taxon>Cercidoideae</taxon>
        <taxon>Cercideae</taxon>
        <taxon>Bauhiniinae</taxon>
        <taxon>Bauhinia</taxon>
    </lineage>
</organism>
<gene>
    <name evidence="1" type="ORF">L6164_021892</name>
</gene>
<protein>
    <submittedName>
        <fullName evidence="1">Uncharacterized protein</fullName>
    </submittedName>
</protein>
<proteinExistence type="predicted"/>
<sequence>MEELGVLWNYQEPFDELNQQIAYANFEVESLEMQLNEKLKMKRDLNEKLKNSREQLNNLFNLVTVSYQEREELRSLVLSKFLPLTQGEVPNTIAQAEPESLTVNPTKANSSITESNSFSHGSPPVDSIFEPVSSSEFSNNMRYVNQSLAGVFNCSAPPALVSSVKPNTDPWDNVIDSIAMGKGLPQKGKLLQAVMDAGPLLQTIIVSGPLPRWRNPPPQQPIKIPPFTVKEFEIPKIELKTVPDTPTVISRTNLQHCSAATLNFAATPSPTWNNASHFASNACFSSNHNQVPSNKRQRRHSPPSLSVNGVQQVTF</sequence>
<evidence type="ECO:0000313" key="2">
    <source>
        <dbReference type="Proteomes" id="UP000828941"/>
    </source>
</evidence>
<dbReference type="EMBL" id="CM039434">
    <property type="protein sequence ID" value="KAI4322175.1"/>
    <property type="molecule type" value="Genomic_DNA"/>
</dbReference>
<keyword evidence="2" id="KW-1185">Reference proteome</keyword>
<evidence type="ECO:0000313" key="1">
    <source>
        <dbReference type="EMBL" id="KAI4322175.1"/>
    </source>
</evidence>
<dbReference type="Proteomes" id="UP000828941">
    <property type="component" value="Chromosome 9"/>
</dbReference>
<accession>A0ACB9MGR2</accession>
<name>A0ACB9MGR2_BAUVA</name>
<reference evidence="1 2" key="1">
    <citation type="journal article" date="2022" name="DNA Res.">
        <title>Chromosomal-level genome assembly of the orchid tree Bauhinia variegata (Leguminosae; Cercidoideae) supports the allotetraploid origin hypothesis of Bauhinia.</title>
        <authorList>
            <person name="Zhong Y."/>
            <person name="Chen Y."/>
            <person name="Zheng D."/>
            <person name="Pang J."/>
            <person name="Liu Y."/>
            <person name="Luo S."/>
            <person name="Meng S."/>
            <person name="Qian L."/>
            <person name="Wei D."/>
            <person name="Dai S."/>
            <person name="Zhou R."/>
        </authorList>
    </citation>
    <scope>NUCLEOTIDE SEQUENCE [LARGE SCALE GENOMIC DNA]</scope>
    <source>
        <strain evidence="1">BV-YZ2020</strain>
    </source>
</reference>
<comment type="caution">
    <text evidence="1">The sequence shown here is derived from an EMBL/GenBank/DDBJ whole genome shotgun (WGS) entry which is preliminary data.</text>
</comment>